<dbReference type="Proteomes" id="UP001524642">
    <property type="component" value="Unassembled WGS sequence"/>
</dbReference>
<feature type="transmembrane region" description="Helical" evidence="1">
    <location>
        <begin position="415"/>
        <end position="434"/>
    </location>
</feature>
<keyword evidence="1" id="KW-0472">Membrane</keyword>
<name>A0ABT1XAQ7_9PROT</name>
<dbReference type="InterPro" id="IPR005625">
    <property type="entry name" value="PepSY-ass_TM"/>
</dbReference>
<feature type="transmembrane region" description="Helical" evidence="1">
    <location>
        <begin position="484"/>
        <end position="501"/>
    </location>
</feature>
<keyword evidence="3" id="KW-1185">Reference proteome</keyword>
<gene>
    <name evidence="2" type="ORF">NRP21_24315</name>
</gene>
<evidence type="ECO:0000313" key="3">
    <source>
        <dbReference type="Proteomes" id="UP001524642"/>
    </source>
</evidence>
<feature type="transmembrane region" description="Helical" evidence="1">
    <location>
        <begin position="446"/>
        <end position="464"/>
    </location>
</feature>
<dbReference type="PANTHER" id="PTHR34219">
    <property type="entry name" value="IRON-REGULATED INNER MEMBRANE PROTEIN-RELATED"/>
    <property type="match status" value="1"/>
</dbReference>
<comment type="caution">
    <text evidence="2">The sequence shown here is derived from an EMBL/GenBank/DDBJ whole genome shotgun (WGS) entry which is preliminary data.</text>
</comment>
<evidence type="ECO:0000313" key="2">
    <source>
        <dbReference type="EMBL" id="MCR0985182.1"/>
    </source>
</evidence>
<sequence length="526" mass="57819">MKEGFRQSMAWLHSWAGLLVGWILFAVFLTGTAAYLRPEISYWMRPELALSRPGPADAEVAVKAMQGMAPNSPTWFITLPSERETTTRVFWREGGGRGRGRGFREAVLDPATGHPVEARETMGGEFFYRFHFQLHYMSVLWGRWIVSICAMFMLVAIVSGIITHRRIFADFFTFRPGKGQRSWLDGHNVCAVLALPYHLMITYTGLVLFMLMVMPWGIDRAYPGGRQAFNAEAFGSAPPRPRANTPAPLAPVLPLVEEAQRRWEGGRVGRIVVANPGDANATIQLVRADSERISYNPQSLTFDGPTGALIQDSGEGRPAAEVRGWMYGLHIGRFAGPFLRGLFLLSGLAGTVMVATGCVLWAVKMRQQAAKKGRVGFGTRLVEHLNIAAIAGLPLAMAAFLWANRLLPVGMEERAAWEVHVFFIIWGLCFVHPLFRRGRQAWVEQFAAGAAAFALLPALNALVTQRHLLATLAEGDIVRAGFDLGLLACAALLGVLAWKVARHQPATARARRPAPKAALMPAEAAE</sequence>
<accession>A0ABT1XAQ7</accession>
<feature type="transmembrane region" description="Helical" evidence="1">
    <location>
        <begin position="189"/>
        <end position="213"/>
    </location>
</feature>
<feature type="transmembrane region" description="Helical" evidence="1">
    <location>
        <begin position="144"/>
        <end position="168"/>
    </location>
</feature>
<dbReference type="PANTHER" id="PTHR34219:SF4">
    <property type="entry name" value="PEPSY DOMAIN-CONTAINING PROTEIN"/>
    <property type="match status" value="1"/>
</dbReference>
<proteinExistence type="predicted"/>
<reference evidence="2 3" key="1">
    <citation type="submission" date="2022-06" db="EMBL/GenBank/DDBJ databases">
        <title>Roseomonas CN29.</title>
        <authorList>
            <person name="Cheng Y."/>
            <person name="He X."/>
        </authorList>
    </citation>
    <scope>NUCLEOTIDE SEQUENCE [LARGE SCALE GENOMIC DNA]</scope>
    <source>
        <strain evidence="2 3">CN29</strain>
    </source>
</reference>
<keyword evidence="1" id="KW-0812">Transmembrane</keyword>
<keyword evidence="1" id="KW-1133">Transmembrane helix</keyword>
<dbReference type="EMBL" id="JANJOU010000030">
    <property type="protein sequence ID" value="MCR0985182.1"/>
    <property type="molecule type" value="Genomic_DNA"/>
</dbReference>
<feature type="transmembrane region" description="Helical" evidence="1">
    <location>
        <begin position="342"/>
        <end position="363"/>
    </location>
</feature>
<dbReference type="Pfam" id="PF03929">
    <property type="entry name" value="PepSY_TM"/>
    <property type="match status" value="1"/>
</dbReference>
<evidence type="ECO:0000256" key="1">
    <source>
        <dbReference type="SAM" id="Phobius"/>
    </source>
</evidence>
<feature type="transmembrane region" description="Helical" evidence="1">
    <location>
        <begin position="12"/>
        <end position="36"/>
    </location>
</feature>
<dbReference type="RefSeq" id="WP_257718834.1">
    <property type="nucleotide sequence ID" value="NZ_JANJOU010000030.1"/>
</dbReference>
<protein>
    <submittedName>
        <fullName evidence="2">PepSY domain-containing protein</fullName>
    </submittedName>
</protein>
<organism evidence="2 3">
    <name type="scientific">Roseomonas populi</name>
    <dbReference type="NCBI Taxonomy" id="3121582"/>
    <lineage>
        <taxon>Bacteria</taxon>
        <taxon>Pseudomonadati</taxon>
        <taxon>Pseudomonadota</taxon>
        <taxon>Alphaproteobacteria</taxon>
        <taxon>Acetobacterales</taxon>
        <taxon>Roseomonadaceae</taxon>
        <taxon>Roseomonas</taxon>
    </lineage>
</organism>
<feature type="transmembrane region" description="Helical" evidence="1">
    <location>
        <begin position="384"/>
        <end position="403"/>
    </location>
</feature>